<name>A0ABZ2F1N9_METCP</name>
<dbReference type="InterPro" id="IPR036123">
    <property type="entry name" value="Me_mOase_sf_g"/>
</dbReference>
<dbReference type="SUPFAM" id="SSF47152">
    <property type="entry name" value="Methane monooxygenase hydrolase, gamma subunit"/>
    <property type="match status" value="1"/>
</dbReference>
<evidence type="ECO:0000313" key="2">
    <source>
        <dbReference type="Proteomes" id="UP001359308"/>
    </source>
</evidence>
<dbReference type="InterPro" id="IPR054953">
    <property type="entry name" value="MethMoxGammaMmoZ"/>
</dbReference>
<dbReference type="Gene3D" id="1.20.1280.10">
    <property type="entry name" value="Methane monooxygenase, gamma chain, domain 1"/>
    <property type="match status" value="1"/>
</dbReference>
<accession>A0ABZ2F1N9</accession>
<dbReference type="InterPro" id="IPR015952">
    <property type="entry name" value="Me_mOase_g_dom1"/>
</dbReference>
<dbReference type="Gene3D" id="1.20.1280.30">
    <property type="entry name" value="Methane monooxygenase, gamma chain, domain 2"/>
    <property type="match status" value="1"/>
</dbReference>
<dbReference type="PIRSF" id="PIRSF018503">
    <property type="entry name" value="Me_mOase_g"/>
    <property type="match status" value="1"/>
</dbReference>
<dbReference type="InterPro" id="IPR015953">
    <property type="entry name" value="Me_mOase_g_dom2"/>
</dbReference>
<keyword evidence="2" id="KW-1185">Reference proteome</keyword>
<dbReference type="EMBL" id="CP104311">
    <property type="protein sequence ID" value="WWF01072.1"/>
    <property type="molecule type" value="Genomic_DNA"/>
</dbReference>
<gene>
    <name evidence="1" type="ORF">N4J17_11400</name>
</gene>
<keyword evidence="1" id="KW-0560">Oxidoreductase</keyword>
<reference evidence="1 2" key="1">
    <citation type="submission" date="2022-09" db="EMBL/GenBank/DDBJ databases">
        <authorList>
            <person name="Giprobiosintez L."/>
        </authorList>
    </citation>
    <scope>NUCLEOTIDE SEQUENCE [LARGE SCALE GENOMIC DNA]</scope>
    <source>
        <strain evidence="2">VKPM-B-12549 (GBS-15)</strain>
    </source>
</reference>
<evidence type="ECO:0000313" key="1">
    <source>
        <dbReference type="EMBL" id="WWF01072.1"/>
    </source>
</evidence>
<keyword evidence="1" id="KW-0503">Monooxygenase</keyword>
<sequence length="167" mass="19519">MGIHSNDTRDAWVNKIAQLNTLEKAAEMLKQFRMDHTTPFRKSYELDNDYLWIEARLEEKVAVLKARAFSETDFRHKTAFGEDAKAVLDGTVAKMNAAKDKWEAEKIHIGFRQAYKPPIMPVNYFLDGERQLGTRLMELRNLNYYDTPLEELRKQRGVRVVHLQAPH</sequence>
<organism evidence="1 2">
    <name type="scientific">Methylococcus capsulatus</name>
    <dbReference type="NCBI Taxonomy" id="414"/>
    <lineage>
        <taxon>Bacteria</taxon>
        <taxon>Pseudomonadati</taxon>
        <taxon>Pseudomonadota</taxon>
        <taxon>Gammaproteobacteria</taxon>
        <taxon>Methylococcales</taxon>
        <taxon>Methylococcaceae</taxon>
        <taxon>Methylococcus</taxon>
    </lineage>
</organism>
<dbReference type="NCBIfam" id="NF045805">
    <property type="entry name" value="MethMoxGammaMmoZ"/>
    <property type="match status" value="1"/>
</dbReference>
<dbReference type="Pfam" id="PF02964">
    <property type="entry name" value="MeMO_Hyd_G"/>
    <property type="match status" value="1"/>
</dbReference>
<dbReference type="InterPro" id="IPR004222">
    <property type="entry name" value="Me_mOase_g"/>
</dbReference>
<protein>
    <submittedName>
        <fullName evidence="1">Methane monooxygenase</fullName>
    </submittedName>
</protein>
<dbReference type="RefSeq" id="WP_198323375.1">
    <property type="nucleotide sequence ID" value="NZ_CP104311.1"/>
</dbReference>
<dbReference type="GO" id="GO:0004497">
    <property type="term" value="F:monooxygenase activity"/>
    <property type="evidence" value="ECO:0007669"/>
    <property type="project" value="UniProtKB-KW"/>
</dbReference>
<dbReference type="Proteomes" id="UP001359308">
    <property type="component" value="Chromosome"/>
</dbReference>
<proteinExistence type="predicted"/>